<evidence type="ECO:0000256" key="1">
    <source>
        <dbReference type="SAM" id="Phobius"/>
    </source>
</evidence>
<dbReference type="AlphaFoldDB" id="A0A8C4QPU9"/>
<keyword evidence="1" id="KW-0472">Membrane</keyword>
<keyword evidence="1" id="KW-0812">Transmembrane</keyword>
<dbReference type="Proteomes" id="UP000694388">
    <property type="component" value="Unplaced"/>
</dbReference>
<keyword evidence="3" id="KW-1185">Reference proteome</keyword>
<accession>A0A8C4QPU9</accession>
<reference evidence="2" key="2">
    <citation type="submission" date="2025-09" db="UniProtKB">
        <authorList>
            <consortium name="Ensembl"/>
        </authorList>
    </citation>
    <scope>IDENTIFICATION</scope>
</reference>
<dbReference type="InterPro" id="IPR031851">
    <property type="entry name" value="DUF4750"/>
</dbReference>
<sequence length="106" mass="11694">MWEGALLTLFVLVSTSACVLVFMVFGWYVVWRCFLSKFRFLRELVGDRGAQMPGATGPTHCGAKPREASENADKALSSCLHLRLCSEAVRLAANPRAASLVNFMHC</sequence>
<dbReference type="PANTHER" id="PTHR36877">
    <property type="entry name" value="SMALL INTEGRAL MEMBRANE PROTEIN 13"/>
    <property type="match status" value="1"/>
</dbReference>
<protein>
    <submittedName>
        <fullName evidence="2">Uncharacterized protein</fullName>
    </submittedName>
</protein>
<dbReference type="PANTHER" id="PTHR36877:SF1">
    <property type="entry name" value="SMALL INTEGRAL MEMBRANE PROTEIN 13"/>
    <property type="match status" value="1"/>
</dbReference>
<dbReference type="Ensembl" id="ENSEBUT00000019102.1">
    <property type="protein sequence ID" value="ENSEBUP00000018526.1"/>
    <property type="gene ID" value="ENSEBUG00000011567.1"/>
</dbReference>
<keyword evidence="1" id="KW-1133">Transmembrane helix</keyword>
<feature type="transmembrane region" description="Helical" evidence="1">
    <location>
        <begin position="6"/>
        <end position="30"/>
    </location>
</feature>
<organism evidence="2 3">
    <name type="scientific">Eptatretus burgeri</name>
    <name type="common">Inshore hagfish</name>
    <dbReference type="NCBI Taxonomy" id="7764"/>
    <lineage>
        <taxon>Eukaryota</taxon>
        <taxon>Metazoa</taxon>
        <taxon>Chordata</taxon>
        <taxon>Craniata</taxon>
        <taxon>Vertebrata</taxon>
        <taxon>Cyclostomata</taxon>
        <taxon>Myxini</taxon>
        <taxon>Myxiniformes</taxon>
        <taxon>Myxinidae</taxon>
        <taxon>Eptatretinae</taxon>
        <taxon>Eptatretus</taxon>
    </lineage>
</organism>
<name>A0A8C4QPU9_EPTBU</name>
<dbReference type="Pfam" id="PF15938">
    <property type="entry name" value="DUF4750"/>
    <property type="match status" value="1"/>
</dbReference>
<proteinExistence type="predicted"/>
<evidence type="ECO:0000313" key="3">
    <source>
        <dbReference type="Proteomes" id="UP000694388"/>
    </source>
</evidence>
<reference evidence="2" key="1">
    <citation type="submission" date="2025-08" db="UniProtKB">
        <authorList>
            <consortium name="Ensembl"/>
        </authorList>
    </citation>
    <scope>IDENTIFICATION</scope>
</reference>
<evidence type="ECO:0000313" key="2">
    <source>
        <dbReference type="Ensembl" id="ENSEBUP00000018526.1"/>
    </source>
</evidence>